<evidence type="ECO:0000313" key="3">
    <source>
        <dbReference type="Proteomes" id="UP000054823"/>
    </source>
</evidence>
<keyword evidence="3" id="KW-1185">Reference proteome</keyword>
<dbReference type="Proteomes" id="UP000054823">
    <property type="component" value="Unassembled WGS sequence"/>
</dbReference>
<name>A0A0P1FDS7_9RHOB</name>
<dbReference type="AlphaFoldDB" id="A0A0P1FDS7"/>
<sequence length="253" mass="28641">MELFAIPEFISSVTLEASKVVAGALSVITAKPQNSFWSVVRDFQTLMGGGLAFFGVILIIIFGNRSLSKQLKDAADSEVTRVENEQVLDRQRHERELAAKRSAVEGAIFAEILTIRDFLNAEQNQARNYLNPEWRFIPIEAPGAEDNINPEEDLSLLLPTATYRFSIPDRDIVYRGLIKKIGALDHNTVKLVIEAYDHYYSFRSWLFENDCSQQESQNLVEIRPEEVRVLLGEIQTTIAQMNSVFANYSSAHQ</sequence>
<evidence type="ECO:0000256" key="1">
    <source>
        <dbReference type="SAM" id="Phobius"/>
    </source>
</evidence>
<feature type="transmembrane region" description="Helical" evidence="1">
    <location>
        <begin position="43"/>
        <end position="62"/>
    </location>
</feature>
<keyword evidence="1" id="KW-1133">Transmembrane helix</keyword>
<reference evidence="2 3" key="1">
    <citation type="submission" date="2015-09" db="EMBL/GenBank/DDBJ databases">
        <authorList>
            <consortium name="Swine Surveillance"/>
        </authorList>
    </citation>
    <scope>NUCLEOTIDE SEQUENCE [LARGE SCALE GENOMIC DNA]</scope>
    <source>
        <strain evidence="2 3">CECT 7688</strain>
    </source>
</reference>
<keyword evidence="1" id="KW-0812">Transmembrane</keyword>
<dbReference type="EMBL" id="CYPW01000024">
    <property type="protein sequence ID" value="CUH52833.1"/>
    <property type="molecule type" value="Genomic_DNA"/>
</dbReference>
<proteinExistence type="predicted"/>
<dbReference type="OrthoDB" id="10009994at2"/>
<protein>
    <submittedName>
        <fullName evidence="2">Uncharacterized protein</fullName>
    </submittedName>
</protein>
<accession>A0A0P1FDS7</accession>
<organism evidence="2 3">
    <name type="scientific">Shimia marina</name>
    <dbReference type="NCBI Taxonomy" id="321267"/>
    <lineage>
        <taxon>Bacteria</taxon>
        <taxon>Pseudomonadati</taxon>
        <taxon>Pseudomonadota</taxon>
        <taxon>Alphaproteobacteria</taxon>
        <taxon>Rhodobacterales</taxon>
        <taxon>Roseobacteraceae</taxon>
    </lineage>
</organism>
<gene>
    <name evidence="2" type="ORF">SHM7688_02280</name>
</gene>
<keyword evidence="1" id="KW-0472">Membrane</keyword>
<dbReference type="RefSeq" id="WP_058240030.1">
    <property type="nucleotide sequence ID" value="NZ_CYPW01000024.1"/>
</dbReference>
<evidence type="ECO:0000313" key="2">
    <source>
        <dbReference type="EMBL" id="CUH52833.1"/>
    </source>
</evidence>